<dbReference type="Ensembl" id="ENSLACT00000002218.1">
    <property type="protein sequence ID" value="ENSLACP00000002200.1"/>
    <property type="gene ID" value="ENSLACG00000001967.1"/>
</dbReference>
<dbReference type="InterPro" id="IPR006671">
    <property type="entry name" value="Cyclin_N"/>
</dbReference>
<dbReference type="InParanoid" id="H2ZXS9"/>
<dbReference type="eggNOG" id="KOG0653">
    <property type="taxonomic scope" value="Eukaryota"/>
</dbReference>
<dbReference type="SMART" id="SM00385">
    <property type="entry name" value="CYCLIN"/>
    <property type="match status" value="2"/>
</dbReference>
<dbReference type="SMART" id="SM01332">
    <property type="entry name" value="Cyclin_C"/>
    <property type="match status" value="1"/>
</dbReference>
<keyword evidence="1" id="KW-0132">Cell division</keyword>
<dbReference type="InterPro" id="IPR004367">
    <property type="entry name" value="Cyclin_C-dom"/>
</dbReference>
<keyword evidence="2 4" id="KW-0195">Cyclin</keyword>
<dbReference type="GO" id="GO:0005829">
    <property type="term" value="C:cytosol"/>
    <property type="evidence" value="ECO:0007669"/>
    <property type="project" value="UniProtKB-ARBA"/>
</dbReference>
<keyword evidence="8" id="KW-1185">Reference proteome</keyword>
<evidence type="ECO:0000313" key="8">
    <source>
        <dbReference type="Proteomes" id="UP000008672"/>
    </source>
</evidence>
<dbReference type="EMBL" id="AFYH01260514">
    <property type="status" value="NOT_ANNOTATED_CDS"/>
    <property type="molecule type" value="Genomic_DNA"/>
</dbReference>
<dbReference type="PANTHER" id="PTHR10177">
    <property type="entry name" value="CYCLINS"/>
    <property type="match status" value="1"/>
</dbReference>
<dbReference type="InterPro" id="IPR013763">
    <property type="entry name" value="Cyclin-like_dom"/>
</dbReference>
<dbReference type="Proteomes" id="UP000008672">
    <property type="component" value="Unassembled WGS sequence"/>
</dbReference>
<dbReference type="OMA" id="KQMRIST"/>
<sequence length="398" mass="45127">MEFNLKKNMLMITSNNSGTSTNIKDDILSQPGLQPRIALGNIVNHAIVKPVSRKVRQIINFFWSKLCPLSLPCPPQKVLTQSILPVAKCSEAKKSPCPMGIPACEAEEEPCWILGTLHQVRDVDEDDADNPMFCSEYAKDVYRYLKQLEMERLIRPRYLEGQEITGNMRAILIDWLVQVHLKFCLLQETMFLTVAIIDRFLQNSPASKRTLQLIGVTAMLVASKYEEVYPPEICDFVLITNNTFSKWNIQEMERRILKELDFALGCPISLCFLQRASKIGGATAEEHTLGKYFLELSMVDYEMVHYPPSQIAAASCLLAIGLLSGGKWTPILQHYLCYNEGDLIPIMQHIAKNVVRVNEGMTKHMAVKNKYASIKQMRISTIPHLKSTRILELAEPLL</sequence>
<evidence type="ECO:0000259" key="6">
    <source>
        <dbReference type="SMART" id="SM01332"/>
    </source>
</evidence>
<feature type="domain" description="Cyclin-like" evidence="5">
    <location>
        <begin position="174"/>
        <end position="258"/>
    </location>
</feature>
<feature type="domain" description="Cyclin-like" evidence="5">
    <location>
        <begin position="271"/>
        <end position="352"/>
    </location>
</feature>
<evidence type="ECO:0000256" key="1">
    <source>
        <dbReference type="ARBA" id="ARBA00022618"/>
    </source>
</evidence>
<dbReference type="PROSITE" id="PS00292">
    <property type="entry name" value="CYCLINS"/>
    <property type="match status" value="1"/>
</dbReference>
<proteinExistence type="inferred from homology"/>
<dbReference type="Pfam" id="PF02984">
    <property type="entry name" value="Cyclin_C"/>
    <property type="match status" value="1"/>
</dbReference>
<dbReference type="InterPro" id="IPR036915">
    <property type="entry name" value="Cyclin-like_sf"/>
</dbReference>
<evidence type="ECO:0000256" key="3">
    <source>
        <dbReference type="ARBA" id="ARBA00023306"/>
    </source>
</evidence>
<dbReference type="Gene3D" id="1.10.472.10">
    <property type="entry name" value="Cyclin-like"/>
    <property type="match status" value="2"/>
</dbReference>
<evidence type="ECO:0000259" key="5">
    <source>
        <dbReference type="SMART" id="SM00385"/>
    </source>
</evidence>
<dbReference type="InterPro" id="IPR048258">
    <property type="entry name" value="Cyclins_cyclin-box"/>
</dbReference>
<evidence type="ECO:0000313" key="7">
    <source>
        <dbReference type="Ensembl" id="ENSLACP00000002200.1"/>
    </source>
</evidence>
<evidence type="ECO:0000256" key="4">
    <source>
        <dbReference type="RuleBase" id="RU000383"/>
    </source>
</evidence>
<reference evidence="8" key="1">
    <citation type="submission" date="2011-08" db="EMBL/GenBank/DDBJ databases">
        <title>The draft genome of Latimeria chalumnae.</title>
        <authorList>
            <person name="Di Palma F."/>
            <person name="Alfoldi J."/>
            <person name="Johnson J."/>
            <person name="Berlin A."/>
            <person name="Gnerre S."/>
            <person name="Jaffe D."/>
            <person name="MacCallum I."/>
            <person name="Young S."/>
            <person name="Walker B.J."/>
            <person name="Lander E."/>
            <person name="Lindblad-Toh K."/>
        </authorList>
    </citation>
    <scope>NUCLEOTIDE SEQUENCE [LARGE SCALE GENOMIC DNA]</scope>
    <source>
        <strain evidence="8">Wild caught</strain>
    </source>
</reference>
<dbReference type="STRING" id="7897.ENSLACP00000002200"/>
<accession>H2ZXS9</accession>
<comment type="similarity">
    <text evidence="4">Belongs to the cyclin family.</text>
</comment>
<dbReference type="Pfam" id="PF00134">
    <property type="entry name" value="Cyclin_N"/>
    <property type="match status" value="1"/>
</dbReference>
<dbReference type="GO" id="GO:0051301">
    <property type="term" value="P:cell division"/>
    <property type="evidence" value="ECO:0007669"/>
    <property type="project" value="UniProtKB-KW"/>
</dbReference>
<name>H2ZXS9_LATCH</name>
<feature type="domain" description="Cyclin C-terminal" evidence="6">
    <location>
        <begin position="267"/>
        <end position="385"/>
    </location>
</feature>
<dbReference type="SUPFAM" id="SSF47954">
    <property type="entry name" value="Cyclin-like"/>
    <property type="match status" value="2"/>
</dbReference>
<reference evidence="7" key="3">
    <citation type="submission" date="2025-09" db="UniProtKB">
        <authorList>
            <consortium name="Ensembl"/>
        </authorList>
    </citation>
    <scope>IDENTIFICATION</scope>
</reference>
<dbReference type="AlphaFoldDB" id="H2ZXS9"/>
<evidence type="ECO:0000256" key="2">
    <source>
        <dbReference type="ARBA" id="ARBA00023127"/>
    </source>
</evidence>
<dbReference type="HOGENOM" id="CLU_020695_2_1_1"/>
<organism evidence="7 8">
    <name type="scientific">Latimeria chalumnae</name>
    <name type="common">Coelacanth</name>
    <dbReference type="NCBI Taxonomy" id="7897"/>
    <lineage>
        <taxon>Eukaryota</taxon>
        <taxon>Metazoa</taxon>
        <taxon>Chordata</taxon>
        <taxon>Craniata</taxon>
        <taxon>Vertebrata</taxon>
        <taxon>Euteleostomi</taxon>
        <taxon>Coelacanthiformes</taxon>
        <taxon>Coelacanthidae</taxon>
        <taxon>Latimeria</taxon>
    </lineage>
</organism>
<reference evidence="7" key="2">
    <citation type="submission" date="2025-08" db="UniProtKB">
        <authorList>
            <consortium name="Ensembl"/>
        </authorList>
    </citation>
    <scope>IDENTIFICATION</scope>
</reference>
<protein>
    <submittedName>
        <fullName evidence="7">Cyclin B1</fullName>
    </submittedName>
</protein>
<keyword evidence="3" id="KW-0131">Cell cycle</keyword>
<dbReference type="GeneTree" id="ENSGT00940000154586"/>
<dbReference type="InterPro" id="IPR039361">
    <property type="entry name" value="Cyclin"/>
</dbReference>